<dbReference type="Proteomes" id="UP000283530">
    <property type="component" value="Unassembled WGS sequence"/>
</dbReference>
<evidence type="ECO:0000313" key="6">
    <source>
        <dbReference type="Proteomes" id="UP000283530"/>
    </source>
</evidence>
<keyword evidence="6" id="KW-1185">Reference proteome</keyword>
<evidence type="ECO:0000256" key="1">
    <source>
        <dbReference type="ARBA" id="ARBA00010274"/>
    </source>
</evidence>
<name>A0A443PP73_9MAGN</name>
<evidence type="ECO:0000259" key="4">
    <source>
        <dbReference type="Pfam" id="PF02234"/>
    </source>
</evidence>
<keyword evidence="2" id="KW-0649">Protein kinase inhibitor</keyword>
<dbReference type="GO" id="GO:0005634">
    <property type="term" value="C:nucleus"/>
    <property type="evidence" value="ECO:0007669"/>
    <property type="project" value="InterPro"/>
</dbReference>
<reference evidence="5 6" key="1">
    <citation type="journal article" date="2019" name="Nat. Plants">
        <title>Stout camphor tree genome fills gaps in understanding of flowering plant genome evolution.</title>
        <authorList>
            <person name="Chaw S.M."/>
            <person name="Liu Y.C."/>
            <person name="Wu Y.W."/>
            <person name="Wang H.Y."/>
            <person name="Lin C.I."/>
            <person name="Wu C.S."/>
            <person name="Ke H.M."/>
            <person name="Chang L.Y."/>
            <person name="Hsu C.Y."/>
            <person name="Yang H.T."/>
            <person name="Sudianto E."/>
            <person name="Hsu M.H."/>
            <person name="Wu K.P."/>
            <person name="Wang L.N."/>
            <person name="Leebens-Mack J.H."/>
            <person name="Tsai I.J."/>
        </authorList>
    </citation>
    <scope>NUCLEOTIDE SEQUENCE [LARGE SCALE GENOMIC DNA]</scope>
    <source>
        <strain evidence="6">cv. Chaw 1501</strain>
        <tissue evidence="5">Young leaves</tissue>
    </source>
</reference>
<feature type="domain" description="Cyclin-dependent kinase inhibitor" evidence="4">
    <location>
        <begin position="340"/>
        <end position="384"/>
    </location>
</feature>
<dbReference type="EMBL" id="QPKB01000009">
    <property type="protein sequence ID" value="RWR92535.1"/>
    <property type="molecule type" value="Genomic_DNA"/>
</dbReference>
<evidence type="ECO:0000313" key="5">
    <source>
        <dbReference type="EMBL" id="RWR92535.1"/>
    </source>
</evidence>
<gene>
    <name evidence="5" type="ORF">CKAN_02174900</name>
</gene>
<feature type="region of interest" description="Disordered" evidence="3">
    <location>
        <begin position="253"/>
        <end position="272"/>
    </location>
</feature>
<feature type="compositionally biased region" description="Basic and acidic residues" evidence="3">
    <location>
        <begin position="253"/>
        <end position="268"/>
    </location>
</feature>
<dbReference type="PANTHER" id="PTHR46776">
    <property type="entry name" value="CYCLIN-DEPENDENT KINASE INHIBITOR 4-RELATED"/>
    <property type="match status" value="1"/>
</dbReference>
<protein>
    <submittedName>
        <fullName evidence="5">Cyclin-dependent kinase inhibitor 1-like protein</fullName>
    </submittedName>
</protein>
<dbReference type="GO" id="GO:0051726">
    <property type="term" value="P:regulation of cell cycle"/>
    <property type="evidence" value="ECO:0007669"/>
    <property type="project" value="InterPro"/>
</dbReference>
<organism evidence="5 6">
    <name type="scientific">Cinnamomum micranthum f. kanehirae</name>
    <dbReference type="NCBI Taxonomy" id="337451"/>
    <lineage>
        <taxon>Eukaryota</taxon>
        <taxon>Viridiplantae</taxon>
        <taxon>Streptophyta</taxon>
        <taxon>Embryophyta</taxon>
        <taxon>Tracheophyta</taxon>
        <taxon>Spermatophyta</taxon>
        <taxon>Magnoliopsida</taxon>
        <taxon>Magnoliidae</taxon>
        <taxon>Laurales</taxon>
        <taxon>Lauraceae</taxon>
        <taxon>Cinnamomum</taxon>
    </lineage>
</organism>
<dbReference type="InterPro" id="IPR003175">
    <property type="entry name" value="CDI_dom"/>
</dbReference>
<dbReference type="InterPro" id="IPR044275">
    <property type="entry name" value="KRP"/>
</dbReference>
<dbReference type="Gene3D" id="4.10.365.10">
    <property type="entry name" value="p27"/>
    <property type="match status" value="1"/>
</dbReference>
<accession>A0A443PP73</accession>
<feature type="region of interest" description="Disordered" evidence="3">
    <location>
        <begin position="176"/>
        <end position="197"/>
    </location>
</feature>
<dbReference type="InterPro" id="IPR044898">
    <property type="entry name" value="CDI_dom_sf"/>
</dbReference>
<proteinExistence type="inferred from homology"/>
<comment type="similarity">
    <text evidence="1">Belongs to the CDI family. ICK/KRP subfamily.</text>
</comment>
<sequence length="386" mass="43156">MKLITDQTRGISVISILNTIITLQTNFPPNILRTCNVTTLPKPARQPPHHLLISSPHPTAYNRSSLHFHRFSRYTNGHPSSTCRFTIRKRIGLAPNGLTTLSSPHTFPVNGSLTEVVTISQLAGNNKEAYKLISAVQSYSSLSHSSSLKKKKKKAHLLCPPLFPCFRRQQLLRAKEETKNEKEEEEEAATTSAGNSRGKMGKYIRKCKAVGDVAVMDVSPVGLRTRARTLALAAAAGGTGKRIVSDPGELRTVRMPEDSENSDDRITADRCSSNGSSEVVKEWLRSADSEMSEIARDFHFTDRRETTPSRSSDLCFDSGNLESTARSLEMSSCERSTAEKMPSEEEIDAFFSKLEKEEQRRFAERYNYDVVKDVPLAGRYEWLKLK</sequence>
<dbReference type="STRING" id="337451.A0A443PP73"/>
<evidence type="ECO:0000256" key="3">
    <source>
        <dbReference type="SAM" id="MobiDB-lite"/>
    </source>
</evidence>
<dbReference type="GO" id="GO:0004861">
    <property type="term" value="F:cyclin-dependent protein serine/threonine kinase inhibitor activity"/>
    <property type="evidence" value="ECO:0007669"/>
    <property type="project" value="InterPro"/>
</dbReference>
<dbReference type="Pfam" id="PF02234">
    <property type="entry name" value="CDI"/>
    <property type="match status" value="1"/>
</dbReference>
<dbReference type="AlphaFoldDB" id="A0A443PP73"/>
<comment type="caution">
    <text evidence="5">The sequence shown here is derived from an EMBL/GenBank/DDBJ whole genome shotgun (WGS) entry which is preliminary data.</text>
</comment>
<evidence type="ECO:0000256" key="2">
    <source>
        <dbReference type="ARBA" id="ARBA00023013"/>
    </source>
</evidence>
<dbReference type="OrthoDB" id="6373236at2759"/>